<dbReference type="RefSeq" id="XP_004426105.1">
    <property type="nucleotide sequence ID" value="XM_004426048.2"/>
</dbReference>
<dbReference type="PANTHER" id="PTHR11214">
    <property type="entry name" value="BETA-1,3-N-ACETYLGLUCOSAMINYLTRANSFERASE"/>
    <property type="match status" value="1"/>
</dbReference>
<dbReference type="EC" id="2.4.1.-" evidence="10"/>
<feature type="compositionally biased region" description="Polar residues" evidence="11">
    <location>
        <begin position="1"/>
        <end position="15"/>
    </location>
</feature>
<keyword evidence="3 10" id="KW-0328">Glycosyltransferase</keyword>
<evidence type="ECO:0000256" key="7">
    <source>
        <dbReference type="ARBA" id="ARBA00022989"/>
    </source>
</evidence>
<dbReference type="PANTHER" id="PTHR11214:SF3">
    <property type="entry name" value="BETA-1,3-GALACTOSYLTRANSFERASE 6"/>
    <property type="match status" value="1"/>
</dbReference>
<keyword evidence="7" id="KW-1133">Transmembrane helix</keyword>
<evidence type="ECO:0000256" key="5">
    <source>
        <dbReference type="ARBA" id="ARBA00022692"/>
    </source>
</evidence>
<comment type="similarity">
    <text evidence="2 10">Belongs to the glycosyltransferase 31 family.</text>
</comment>
<reference evidence="13" key="1">
    <citation type="submission" date="2025-08" db="UniProtKB">
        <authorList>
            <consortium name="RefSeq"/>
        </authorList>
    </citation>
    <scope>IDENTIFICATION</scope>
</reference>
<evidence type="ECO:0000313" key="12">
    <source>
        <dbReference type="Proteomes" id="UP000694910"/>
    </source>
</evidence>
<evidence type="ECO:0000313" key="13">
    <source>
        <dbReference type="RefSeq" id="XP_004426105.1"/>
    </source>
</evidence>
<dbReference type="GeneID" id="101393540"/>
<comment type="subcellular location">
    <subcellularLocation>
        <location evidence="1 10">Golgi apparatus membrane</location>
        <topology evidence="1 10">Single-pass type II membrane protein</topology>
    </subcellularLocation>
</comment>
<evidence type="ECO:0000256" key="2">
    <source>
        <dbReference type="ARBA" id="ARBA00008661"/>
    </source>
</evidence>
<keyword evidence="9" id="KW-0472">Membrane</keyword>
<dbReference type="Proteomes" id="UP000694910">
    <property type="component" value="Unplaced"/>
</dbReference>
<gene>
    <name evidence="13" type="primary">LOC101393540</name>
</gene>
<evidence type="ECO:0000256" key="4">
    <source>
        <dbReference type="ARBA" id="ARBA00022679"/>
    </source>
</evidence>
<evidence type="ECO:0000256" key="1">
    <source>
        <dbReference type="ARBA" id="ARBA00004323"/>
    </source>
</evidence>
<keyword evidence="12" id="KW-1185">Reference proteome</keyword>
<dbReference type="Gene3D" id="3.90.550.50">
    <property type="match status" value="1"/>
</dbReference>
<dbReference type="Pfam" id="PF01762">
    <property type="entry name" value="Galactosyl_T"/>
    <property type="match status" value="1"/>
</dbReference>
<proteinExistence type="inferred from homology"/>
<organism evidence="12 13">
    <name type="scientific">Ceratotherium simum simum</name>
    <name type="common">Southern white rhinoceros</name>
    <dbReference type="NCBI Taxonomy" id="73337"/>
    <lineage>
        <taxon>Eukaryota</taxon>
        <taxon>Metazoa</taxon>
        <taxon>Chordata</taxon>
        <taxon>Craniata</taxon>
        <taxon>Vertebrata</taxon>
        <taxon>Euteleostomi</taxon>
        <taxon>Mammalia</taxon>
        <taxon>Eutheria</taxon>
        <taxon>Laurasiatheria</taxon>
        <taxon>Perissodactyla</taxon>
        <taxon>Rhinocerotidae</taxon>
        <taxon>Ceratotherium</taxon>
    </lineage>
</organism>
<accession>A0ABM0HFQ5</accession>
<sequence length="345" mass="39177">MGPRGQQTAEDSTSGARDHIRKWRLGRRRLDSPGKQLGRQAEWKCYVLAPRGGGAHGAAQHRREDAGAAIFPPGGSGRVPAPPHPRAPNEKHARVHVTPPPRAPSEKRTGSHETSGLGAEERRALEREQARHGDLLLLPALRDAYENLTAKVLAMLTWLDEHVAFEFVLKADDDSFARLDALLAELRARDPARRRRLYWGFFSGRGRVKPGGRWREAAWQLCDYYLPYALGGGYVLSADLVHYLRLSREYLRAWHSEDVSLGAWLAPVDVQREHDPRFDTEYKSRGCSNQYLVTHKQSLEDMLEKHQTLTREGRLCKQEVQLRLSYVYDWAVPPSQCCQRKEGIP</sequence>
<evidence type="ECO:0000256" key="8">
    <source>
        <dbReference type="ARBA" id="ARBA00023034"/>
    </source>
</evidence>
<keyword evidence="5" id="KW-0812">Transmembrane</keyword>
<keyword evidence="8 10" id="KW-0333">Golgi apparatus</keyword>
<name>A0ABM0HFQ5_CERSS</name>
<keyword evidence="6" id="KW-0735">Signal-anchor</keyword>
<evidence type="ECO:0000256" key="10">
    <source>
        <dbReference type="RuleBase" id="RU363063"/>
    </source>
</evidence>
<keyword evidence="4" id="KW-0808">Transferase</keyword>
<dbReference type="InterPro" id="IPR002659">
    <property type="entry name" value="Glyco_trans_31"/>
</dbReference>
<evidence type="ECO:0000256" key="11">
    <source>
        <dbReference type="SAM" id="MobiDB-lite"/>
    </source>
</evidence>
<evidence type="ECO:0000256" key="9">
    <source>
        <dbReference type="ARBA" id="ARBA00023136"/>
    </source>
</evidence>
<evidence type="ECO:0000256" key="6">
    <source>
        <dbReference type="ARBA" id="ARBA00022968"/>
    </source>
</evidence>
<feature type="region of interest" description="Disordered" evidence="11">
    <location>
        <begin position="1"/>
        <end position="125"/>
    </location>
</feature>
<protein>
    <recommendedName>
        <fullName evidence="10">Hexosyltransferase</fullName>
        <ecNumber evidence="10">2.4.1.-</ecNumber>
    </recommendedName>
</protein>
<evidence type="ECO:0000256" key="3">
    <source>
        <dbReference type="ARBA" id="ARBA00022676"/>
    </source>
</evidence>